<dbReference type="HOGENOM" id="CLU_2095452_0_0_7"/>
<accession>I2Q6Y8</accession>
<dbReference type="InterPro" id="IPR036648">
    <property type="entry name" value="CN_Hdrase_a/SCN_Hdrase_g_sf"/>
</dbReference>
<dbReference type="OrthoDB" id="2652883at2"/>
<gene>
    <name evidence="1" type="ORF">DesU5LDRAFT_3935</name>
</gene>
<evidence type="ECO:0000313" key="1">
    <source>
        <dbReference type="EMBL" id="EIG55544.1"/>
    </source>
</evidence>
<sequence>MSDQHDLFTDHYCLLRRDPAARRRLIDDPVAGLKEYFGSVPDGDYRIEVVPQEPDTITIILPAPPAARKPNASDIDAASRRVYDMLFTDGIGGYLIPDEALTWVLRDMRSTWAAVAARKEKA</sequence>
<dbReference type="SUPFAM" id="SSF56209">
    <property type="entry name" value="Nitrile hydratase alpha chain"/>
    <property type="match status" value="1"/>
</dbReference>
<dbReference type="Gene3D" id="3.90.330.10">
    <property type="entry name" value="Nitrile hydratase alpha /Thiocyanate hydrolase gamma"/>
    <property type="match status" value="1"/>
</dbReference>
<dbReference type="eggNOG" id="ENOG5032ZZQ">
    <property type="taxonomic scope" value="Bacteria"/>
</dbReference>
<name>I2Q6Y8_9BACT</name>
<dbReference type="STRING" id="596152.DesU5LDRAFT_3935"/>
<dbReference type="GO" id="GO:0046914">
    <property type="term" value="F:transition metal ion binding"/>
    <property type="evidence" value="ECO:0007669"/>
    <property type="project" value="InterPro"/>
</dbReference>
<protein>
    <submittedName>
        <fullName evidence="1">Uncharacterized protein</fullName>
    </submittedName>
</protein>
<organism evidence="1">
    <name type="scientific">Desulfovibrio sp. U5L</name>
    <dbReference type="NCBI Taxonomy" id="596152"/>
    <lineage>
        <taxon>Bacteria</taxon>
        <taxon>Pseudomonadati</taxon>
        <taxon>Thermodesulfobacteriota</taxon>
        <taxon>Desulfovibrionia</taxon>
        <taxon>Desulfovibrionales</taxon>
        <taxon>Desulfovibrionaceae</taxon>
        <taxon>Desulfovibrio</taxon>
    </lineage>
</organism>
<dbReference type="GO" id="GO:0003824">
    <property type="term" value="F:catalytic activity"/>
    <property type="evidence" value="ECO:0007669"/>
    <property type="project" value="InterPro"/>
</dbReference>
<dbReference type="AlphaFoldDB" id="I2Q6Y8"/>
<dbReference type="EMBL" id="JH600068">
    <property type="protein sequence ID" value="EIG55544.1"/>
    <property type="molecule type" value="Genomic_DNA"/>
</dbReference>
<reference evidence="1" key="1">
    <citation type="submission" date="2011-11" db="EMBL/GenBank/DDBJ databases">
        <title>Improved High-Quality Draft sequence of Desulfovibrio sp. U5L.</title>
        <authorList>
            <consortium name="US DOE Joint Genome Institute"/>
            <person name="Lucas S."/>
            <person name="Han J."/>
            <person name="Lapidus A."/>
            <person name="Cheng J.-F."/>
            <person name="Goodwin L."/>
            <person name="Pitluck S."/>
            <person name="Peters L."/>
            <person name="Ovchinnikova G."/>
            <person name="Held B."/>
            <person name="Detter J.C."/>
            <person name="Han C."/>
            <person name="Tapia R."/>
            <person name="Land M."/>
            <person name="Hauser L."/>
            <person name="Kyrpides N."/>
            <person name="Ivanova N."/>
            <person name="Pagani I."/>
            <person name="Gabster J."/>
            <person name="Walker C."/>
            <person name="Stolyar S."/>
            <person name="Stahl D."/>
            <person name="Arkin A."/>
            <person name="Dehal P."/>
            <person name="Hazen T."/>
            <person name="Woyke T."/>
        </authorList>
    </citation>
    <scope>NUCLEOTIDE SEQUENCE [LARGE SCALE GENOMIC DNA]</scope>
    <source>
        <strain evidence="1">U5L</strain>
    </source>
</reference>
<proteinExistence type="predicted"/>